<gene>
    <name evidence="4" type="ORF">BN9_053960</name>
</gene>
<feature type="coiled-coil region" evidence="1">
    <location>
        <begin position="50"/>
        <end position="77"/>
    </location>
</feature>
<feature type="transmembrane region" description="Helical" evidence="3">
    <location>
        <begin position="7"/>
        <end position="26"/>
    </location>
</feature>
<dbReference type="Proteomes" id="UP000053237">
    <property type="component" value="Unassembled WGS sequence"/>
</dbReference>
<feature type="compositionally biased region" description="Basic and acidic residues" evidence="2">
    <location>
        <begin position="94"/>
        <end position="103"/>
    </location>
</feature>
<keyword evidence="5" id="KW-1185">Reference proteome</keyword>
<accession>A0A024GD19</accession>
<protein>
    <submittedName>
        <fullName evidence="4">Uncharacterized protein</fullName>
    </submittedName>
</protein>
<keyword evidence="3" id="KW-1133">Transmembrane helix</keyword>
<keyword evidence="3" id="KW-0812">Transmembrane</keyword>
<comment type="caution">
    <text evidence="4">The sequence shown here is derived from an EMBL/GenBank/DDBJ whole genome shotgun (WGS) entry which is preliminary data.</text>
</comment>
<evidence type="ECO:0000256" key="3">
    <source>
        <dbReference type="SAM" id="Phobius"/>
    </source>
</evidence>
<dbReference type="AlphaFoldDB" id="A0A024GD19"/>
<evidence type="ECO:0000313" key="5">
    <source>
        <dbReference type="Proteomes" id="UP000053237"/>
    </source>
</evidence>
<feature type="compositionally biased region" description="Low complexity" evidence="2">
    <location>
        <begin position="117"/>
        <end position="130"/>
    </location>
</feature>
<evidence type="ECO:0000256" key="2">
    <source>
        <dbReference type="SAM" id="MobiDB-lite"/>
    </source>
</evidence>
<organism evidence="4 5">
    <name type="scientific">Albugo candida</name>
    <dbReference type="NCBI Taxonomy" id="65357"/>
    <lineage>
        <taxon>Eukaryota</taxon>
        <taxon>Sar</taxon>
        <taxon>Stramenopiles</taxon>
        <taxon>Oomycota</taxon>
        <taxon>Peronosporomycetes</taxon>
        <taxon>Albuginales</taxon>
        <taxon>Albuginaceae</taxon>
        <taxon>Albugo</taxon>
    </lineage>
</organism>
<feature type="region of interest" description="Disordered" evidence="2">
    <location>
        <begin position="92"/>
        <end position="137"/>
    </location>
</feature>
<proteinExistence type="predicted"/>
<keyword evidence="3" id="KW-0472">Membrane</keyword>
<dbReference type="InParanoid" id="A0A024GD19"/>
<name>A0A024GD19_9STRA</name>
<reference evidence="4 5" key="1">
    <citation type="submission" date="2012-05" db="EMBL/GenBank/DDBJ databases">
        <title>Recombination and specialization in a pathogen metapopulation.</title>
        <authorList>
            <person name="Gardiner A."/>
            <person name="Kemen E."/>
            <person name="Schultz-Larsen T."/>
            <person name="MacLean D."/>
            <person name="Van Oosterhout C."/>
            <person name="Jones J.D.G."/>
        </authorList>
    </citation>
    <scope>NUCLEOTIDE SEQUENCE [LARGE SCALE GENOMIC DNA]</scope>
    <source>
        <strain evidence="4 5">Ac Nc2</strain>
    </source>
</reference>
<evidence type="ECO:0000313" key="4">
    <source>
        <dbReference type="EMBL" id="CCI44587.1"/>
    </source>
</evidence>
<keyword evidence="1" id="KW-0175">Coiled coil</keyword>
<dbReference type="EMBL" id="CAIX01000074">
    <property type="protein sequence ID" value="CCI44587.1"/>
    <property type="molecule type" value="Genomic_DNA"/>
</dbReference>
<sequence>MAKVLDALWVLLQEFTVVFGFLSVVYKVCKPLFEIASELILQLWSSQQRQKHNQHERRRLMRRLRKLQQETESYQSLIQQRMLHNPSLISYTSSHDENREDLPSRIGIDDPGAGDETLSSGVTTHSTSGTEIRDHNREIERHTSAFKHVSRRWER</sequence>
<evidence type="ECO:0000256" key="1">
    <source>
        <dbReference type="SAM" id="Coils"/>
    </source>
</evidence>